<evidence type="ECO:0000313" key="5">
    <source>
        <dbReference type="Proteomes" id="UP000094795"/>
    </source>
</evidence>
<evidence type="ECO:0000256" key="3">
    <source>
        <dbReference type="ARBA" id="ARBA00023002"/>
    </source>
</evidence>
<dbReference type="GO" id="GO:0016491">
    <property type="term" value="F:oxidoreductase activity"/>
    <property type="evidence" value="ECO:0007669"/>
    <property type="project" value="UniProtKB-KW"/>
</dbReference>
<sequence length="276" mass="28304">METGERYLESLFGLSGKTALVTGGATGIGRMIATGFAAAGARVLIASRKGEDCARVADEINALGGSGSVGGFTGDVGSEEGVAALAAEVKTRTDRLHILVNNAGVSWGAPYESFPHAAWAKVMSVNVAGLFTLTRELTPLLVSAASGEDPARVLNLGSVMGTQPVAEGAYSYASSKAAVHHLTRILAEELAAQHITVNAFAPGPFQSKMTAFATARDDQAERVGRHVPLGRIGAPDDVAGAALFLCGRAGAYVTGAILPLDGGLSVKHDSRIFQDA</sequence>
<dbReference type="Gene3D" id="3.40.50.720">
    <property type="entry name" value="NAD(P)-binding Rossmann-like Domain"/>
    <property type="match status" value="1"/>
</dbReference>
<evidence type="ECO:0000256" key="2">
    <source>
        <dbReference type="ARBA" id="ARBA00022857"/>
    </source>
</evidence>
<dbReference type="PRINTS" id="PR00081">
    <property type="entry name" value="GDHRDH"/>
</dbReference>
<dbReference type="RefSeq" id="WP_066177113.1">
    <property type="nucleotide sequence ID" value="NZ_LQZT01000009.1"/>
</dbReference>
<keyword evidence="2" id="KW-0521">NADP</keyword>
<keyword evidence="3" id="KW-0560">Oxidoreductase</keyword>
<dbReference type="InterPro" id="IPR036291">
    <property type="entry name" value="NAD(P)-bd_dom_sf"/>
</dbReference>
<dbReference type="EMBL" id="LQZT01000009">
    <property type="protein sequence ID" value="OCW58208.1"/>
    <property type="molecule type" value="Genomic_DNA"/>
</dbReference>
<evidence type="ECO:0000313" key="4">
    <source>
        <dbReference type="EMBL" id="OCW58208.1"/>
    </source>
</evidence>
<accession>A0A1C1YXI5</accession>
<reference evidence="4 5" key="1">
    <citation type="submission" date="2015-12" db="EMBL/GenBank/DDBJ databases">
        <authorList>
            <person name="Shamseldin A."/>
            <person name="Moawad H."/>
            <person name="Abd El-Rahim W.M."/>
            <person name="Sadowsky M.J."/>
        </authorList>
    </citation>
    <scope>NUCLEOTIDE SEQUENCE [LARGE SCALE GENOMIC DNA]</scope>
    <source>
        <strain evidence="4 5">JC234</strain>
    </source>
</reference>
<dbReference type="PANTHER" id="PTHR43618:SF8">
    <property type="entry name" value="7ALPHA-HYDROXYSTEROID DEHYDROGENASE"/>
    <property type="match status" value="1"/>
</dbReference>
<name>A0A1C1YXI5_9HYPH</name>
<dbReference type="PANTHER" id="PTHR43618">
    <property type="entry name" value="7-ALPHA-HYDROXYSTEROID DEHYDROGENASE"/>
    <property type="match status" value="1"/>
</dbReference>
<dbReference type="SUPFAM" id="SSF51735">
    <property type="entry name" value="NAD(P)-binding Rossmann-fold domains"/>
    <property type="match status" value="1"/>
</dbReference>
<dbReference type="InterPro" id="IPR002347">
    <property type="entry name" value="SDR_fam"/>
</dbReference>
<dbReference type="Proteomes" id="UP000094795">
    <property type="component" value="Unassembled WGS sequence"/>
</dbReference>
<dbReference type="AlphaFoldDB" id="A0A1C1YXI5"/>
<proteinExistence type="inferred from homology"/>
<dbReference type="FunFam" id="3.40.50.720:FF:000084">
    <property type="entry name" value="Short-chain dehydrogenase reductase"/>
    <property type="match status" value="1"/>
</dbReference>
<dbReference type="InterPro" id="IPR020904">
    <property type="entry name" value="Sc_DH/Rdtase_CS"/>
</dbReference>
<dbReference type="InterPro" id="IPR052178">
    <property type="entry name" value="Sec_Metab_Biosynth_SDR"/>
</dbReference>
<dbReference type="OrthoDB" id="9796652at2"/>
<protein>
    <submittedName>
        <fullName evidence="4">3-oxoacyl-ACP reductase</fullName>
    </submittedName>
</protein>
<evidence type="ECO:0000256" key="1">
    <source>
        <dbReference type="ARBA" id="ARBA00006484"/>
    </source>
</evidence>
<keyword evidence="5" id="KW-1185">Reference proteome</keyword>
<gene>
    <name evidence="4" type="ORF">AWJ14_01220</name>
</gene>
<dbReference type="PROSITE" id="PS00061">
    <property type="entry name" value="ADH_SHORT"/>
    <property type="match status" value="1"/>
</dbReference>
<dbReference type="Pfam" id="PF13561">
    <property type="entry name" value="adh_short_C2"/>
    <property type="match status" value="1"/>
</dbReference>
<dbReference type="STRING" id="1480615.AWJ14_01220"/>
<comment type="similarity">
    <text evidence="1">Belongs to the short-chain dehydrogenases/reductases (SDR) family.</text>
</comment>
<dbReference type="PRINTS" id="PR00080">
    <property type="entry name" value="SDRFAMILY"/>
</dbReference>
<organism evidence="4 5">
    <name type="scientific">Hoeflea olei</name>
    <dbReference type="NCBI Taxonomy" id="1480615"/>
    <lineage>
        <taxon>Bacteria</taxon>
        <taxon>Pseudomonadati</taxon>
        <taxon>Pseudomonadota</taxon>
        <taxon>Alphaproteobacteria</taxon>
        <taxon>Hyphomicrobiales</taxon>
        <taxon>Rhizobiaceae</taxon>
        <taxon>Hoeflea</taxon>
    </lineage>
</organism>
<comment type="caution">
    <text evidence="4">The sequence shown here is derived from an EMBL/GenBank/DDBJ whole genome shotgun (WGS) entry which is preliminary data.</text>
</comment>